<keyword evidence="1" id="KW-0812">Transmembrane</keyword>
<dbReference type="InterPro" id="IPR052528">
    <property type="entry name" value="Sugar_transport-like"/>
</dbReference>
<feature type="transmembrane region" description="Helical" evidence="1">
    <location>
        <begin position="239"/>
        <end position="260"/>
    </location>
</feature>
<feature type="transmembrane region" description="Helical" evidence="1">
    <location>
        <begin position="159"/>
        <end position="178"/>
    </location>
</feature>
<dbReference type="InterPro" id="IPR036259">
    <property type="entry name" value="MFS_trans_sf"/>
</dbReference>
<name>A0A8J8CE53_9ARCH</name>
<evidence type="ECO:0000259" key="2">
    <source>
        <dbReference type="PROSITE" id="PS50850"/>
    </source>
</evidence>
<dbReference type="InterPro" id="IPR020846">
    <property type="entry name" value="MFS_dom"/>
</dbReference>
<dbReference type="Pfam" id="PF07690">
    <property type="entry name" value="MFS_1"/>
    <property type="match status" value="2"/>
</dbReference>
<proteinExistence type="predicted"/>
<accession>A0A8J8CE53</accession>
<gene>
    <name evidence="3" type="ORF">KIY12_06095</name>
</gene>
<feature type="transmembrane region" description="Helical" evidence="1">
    <location>
        <begin position="368"/>
        <end position="385"/>
    </location>
</feature>
<evidence type="ECO:0000313" key="3">
    <source>
        <dbReference type="EMBL" id="MBX8644277.1"/>
    </source>
</evidence>
<dbReference type="InterPro" id="IPR011701">
    <property type="entry name" value="MFS"/>
</dbReference>
<dbReference type="PANTHER" id="PTHR23526">
    <property type="entry name" value="INTEGRAL MEMBRANE TRANSPORT PROTEIN-RELATED"/>
    <property type="match status" value="1"/>
</dbReference>
<dbReference type="PROSITE" id="PS50850">
    <property type="entry name" value="MFS"/>
    <property type="match status" value="1"/>
</dbReference>
<feature type="domain" description="Major facilitator superfamily (MFS) profile" evidence="2">
    <location>
        <begin position="1"/>
        <end position="388"/>
    </location>
</feature>
<dbReference type="EMBL" id="JAHEAC010000050">
    <property type="protein sequence ID" value="MBX8644277.1"/>
    <property type="molecule type" value="Genomic_DNA"/>
</dbReference>
<comment type="caution">
    <text evidence="3">The sequence shown here is derived from an EMBL/GenBank/DDBJ whole genome shotgun (WGS) entry which is preliminary data.</text>
</comment>
<evidence type="ECO:0000313" key="4">
    <source>
        <dbReference type="Proteomes" id="UP000750197"/>
    </source>
</evidence>
<feature type="transmembrane region" description="Helical" evidence="1">
    <location>
        <begin position="272"/>
        <end position="290"/>
    </location>
</feature>
<dbReference type="Gene3D" id="1.20.1250.20">
    <property type="entry name" value="MFS general substrate transporter like domains"/>
    <property type="match status" value="2"/>
</dbReference>
<keyword evidence="1" id="KW-1133">Transmembrane helix</keyword>
<sequence length="421" mass="46584">MRNDVVLSARTLVISLGATAASMFVGAYGVLIGASASEMGWLQSSANSLSNGGQLLWGRLSDRFGKRKPFLFAGSLCLALLWFIMAEVRSPVQLIIAYASLSLISAMITVNWFSLIADITASSRRGHFLSVLNNIGSIGTLFAVVSMIFLLHGKVRSDIQIPFFAAVGSYLISAILVTQIAEKEHRTRITGSMRKTLSRIKQHGHFYRYFVAMNVQGFFWSMAWPIFPITIVTVMHFNLSTIAVLTSVSLLATIAGQYLIGRVVDRIDRTPMIFGNRLMLSAIPLFYALFSTYDEFILLELYSGIAGAIQNVVMNSYLMDIVPEGNKAEYISIMNGFNGMVYFAGALTGGYLLQFLLGAFPFRYALTLTYSVIVVGRFSASFLFLRLKEPEKKGREQFTLYSLLFRLKQPGMPSGASVKPR</sequence>
<feature type="transmembrane region" description="Helical" evidence="1">
    <location>
        <begin position="128"/>
        <end position="153"/>
    </location>
</feature>
<organism evidence="3 4">
    <name type="scientific">Candidatus Sysuiplasma superficiale</name>
    <dbReference type="NCBI Taxonomy" id="2823368"/>
    <lineage>
        <taxon>Archaea</taxon>
        <taxon>Methanobacteriati</taxon>
        <taxon>Thermoplasmatota</taxon>
        <taxon>Thermoplasmata</taxon>
        <taxon>Candidatus Sysuiplasmatales</taxon>
        <taxon>Candidatus Sysuiplasmataceae</taxon>
        <taxon>Candidatus Sysuiplasma</taxon>
    </lineage>
</organism>
<feature type="transmembrane region" description="Helical" evidence="1">
    <location>
        <begin position="206"/>
        <end position="227"/>
    </location>
</feature>
<dbReference type="SUPFAM" id="SSF103473">
    <property type="entry name" value="MFS general substrate transporter"/>
    <property type="match status" value="1"/>
</dbReference>
<feature type="transmembrane region" description="Helical" evidence="1">
    <location>
        <begin position="12"/>
        <end position="34"/>
    </location>
</feature>
<feature type="transmembrane region" description="Helical" evidence="1">
    <location>
        <begin position="339"/>
        <end position="362"/>
    </location>
</feature>
<protein>
    <submittedName>
        <fullName evidence="3">MFS transporter</fullName>
    </submittedName>
</protein>
<feature type="transmembrane region" description="Helical" evidence="1">
    <location>
        <begin position="296"/>
        <end position="318"/>
    </location>
</feature>
<keyword evidence="1" id="KW-0472">Membrane</keyword>
<dbReference type="PANTHER" id="PTHR23526:SF2">
    <property type="entry name" value="MAJOR FACILITATOR SUPERFAMILY (MFS) PROFILE DOMAIN-CONTAINING PROTEIN"/>
    <property type="match status" value="1"/>
</dbReference>
<dbReference type="GO" id="GO:0022857">
    <property type="term" value="F:transmembrane transporter activity"/>
    <property type="evidence" value="ECO:0007669"/>
    <property type="project" value="InterPro"/>
</dbReference>
<dbReference type="AlphaFoldDB" id="A0A8J8CE53"/>
<dbReference type="Proteomes" id="UP000750197">
    <property type="component" value="Unassembled WGS sequence"/>
</dbReference>
<evidence type="ECO:0000256" key="1">
    <source>
        <dbReference type="SAM" id="Phobius"/>
    </source>
</evidence>
<feature type="transmembrane region" description="Helical" evidence="1">
    <location>
        <begin position="92"/>
        <end position="116"/>
    </location>
</feature>
<reference evidence="3" key="1">
    <citation type="submission" date="2021-05" db="EMBL/GenBank/DDBJ databases">
        <title>Genomic insights into ecological role and evolution of a novel Thermoplasmata order Candidatus Sysuiplasmatales.</title>
        <authorList>
            <person name="Yuan Y."/>
        </authorList>
    </citation>
    <scope>NUCLEOTIDE SEQUENCE</scope>
    <source>
        <strain evidence="3">TUT19-bin139</strain>
    </source>
</reference>